<dbReference type="Proteomes" id="UP000006906">
    <property type="component" value="Chromosome 3"/>
</dbReference>
<dbReference type="PROSITE" id="PS00022">
    <property type="entry name" value="EGF_1"/>
    <property type="match status" value="1"/>
</dbReference>
<dbReference type="OrthoDB" id="522761at2759"/>
<feature type="signal peptide" evidence="5">
    <location>
        <begin position="1"/>
        <end position="26"/>
    </location>
</feature>
<dbReference type="FunCoup" id="A0A2K3DW37">
    <property type="interactions" value="148"/>
</dbReference>
<feature type="chain" id="PRO_5014401095" description="EGF-like domain-containing protein" evidence="5">
    <location>
        <begin position="27"/>
        <end position="760"/>
    </location>
</feature>
<comment type="similarity">
    <text evidence="2">Belongs to the glycosyltransferase 47 family.</text>
</comment>
<reference evidence="7 8" key="1">
    <citation type="journal article" date="2007" name="Science">
        <title>The Chlamydomonas genome reveals the evolution of key animal and plant functions.</title>
        <authorList>
            <person name="Merchant S.S."/>
            <person name="Prochnik S.E."/>
            <person name="Vallon O."/>
            <person name="Harris E.H."/>
            <person name="Karpowicz S.J."/>
            <person name="Witman G.B."/>
            <person name="Terry A."/>
            <person name="Salamov A."/>
            <person name="Fritz-Laylin L.K."/>
            <person name="Marechal-Drouard L."/>
            <person name="Marshall W.F."/>
            <person name="Qu L.H."/>
            <person name="Nelson D.R."/>
            <person name="Sanderfoot A.A."/>
            <person name="Spalding M.H."/>
            <person name="Kapitonov V.V."/>
            <person name="Ren Q."/>
            <person name="Ferris P."/>
            <person name="Lindquist E."/>
            <person name="Shapiro H."/>
            <person name="Lucas S.M."/>
            <person name="Grimwood J."/>
            <person name="Schmutz J."/>
            <person name="Cardol P."/>
            <person name="Cerutti H."/>
            <person name="Chanfreau G."/>
            <person name="Chen C.L."/>
            <person name="Cognat V."/>
            <person name="Croft M.T."/>
            <person name="Dent R."/>
            <person name="Dutcher S."/>
            <person name="Fernandez E."/>
            <person name="Fukuzawa H."/>
            <person name="Gonzalez-Ballester D."/>
            <person name="Gonzalez-Halphen D."/>
            <person name="Hallmann A."/>
            <person name="Hanikenne M."/>
            <person name="Hippler M."/>
            <person name="Inwood W."/>
            <person name="Jabbari K."/>
            <person name="Kalanon M."/>
            <person name="Kuras R."/>
            <person name="Lefebvre P.A."/>
            <person name="Lemaire S.D."/>
            <person name="Lobanov A.V."/>
            <person name="Lohr M."/>
            <person name="Manuell A."/>
            <person name="Meier I."/>
            <person name="Mets L."/>
            <person name="Mittag M."/>
            <person name="Mittelmeier T."/>
            <person name="Moroney J.V."/>
            <person name="Moseley J."/>
            <person name="Napoli C."/>
            <person name="Nedelcu A.M."/>
            <person name="Niyogi K."/>
            <person name="Novoselov S.V."/>
            <person name="Paulsen I.T."/>
            <person name="Pazour G."/>
            <person name="Purton S."/>
            <person name="Ral J.P."/>
            <person name="Riano-Pachon D.M."/>
            <person name="Riekhof W."/>
            <person name="Rymarquis L."/>
            <person name="Schroda M."/>
            <person name="Stern D."/>
            <person name="Umen J."/>
            <person name="Willows R."/>
            <person name="Wilson N."/>
            <person name="Zimmer S.L."/>
            <person name="Allmer J."/>
            <person name="Balk J."/>
            <person name="Bisova K."/>
            <person name="Chen C.J."/>
            <person name="Elias M."/>
            <person name="Gendler K."/>
            <person name="Hauser C."/>
            <person name="Lamb M.R."/>
            <person name="Ledford H."/>
            <person name="Long J.C."/>
            <person name="Minagawa J."/>
            <person name="Page M.D."/>
            <person name="Pan J."/>
            <person name="Pootakham W."/>
            <person name="Roje S."/>
            <person name="Rose A."/>
            <person name="Stahlberg E."/>
            <person name="Terauchi A.M."/>
            <person name="Yang P."/>
            <person name="Ball S."/>
            <person name="Bowler C."/>
            <person name="Dieckmann C.L."/>
            <person name="Gladyshev V.N."/>
            <person name="Green P."/>
            <person name="Jorgensen R."/>
            <person name="Mayfield S."/>
            <person name="Mueller-Roeber B."/>
            <person name="Rajamani S."/>
            <person name="Sayre R.T."/>
            <person name="Brokstein P."/>
            <person name="Dubchak I."/>
            <person name="Goodstein D."/>
            <person name="Hornick L."/>
            <person name="Huang Y.W."/>
            <person name="Jhaveri J."/>
            <person name="Luo Y."/>
            <person name="Martinez D."/>
            <person name="Ngau W.C."/>
            <person name="Otillar B."/>
            <person name="Poliakov A."/>
            <person name="Porter A."/>
            <person name="Szajkowski L."/>
            <person name="Werner G."/>
            <person name="Zhou K."/>
            <person name="Grigoriev I.V."/>
            <person name="Rokhsar D.S."/>
            <person name="Grossman A.R."/>
        </authorList>
    </citation>
    <scope>NUCLEOTIDE SEQUENCE [LARGE SCALE GENOMIC DNA]</scope>
    <source>
        <strain evidence="8">CC-503</strain>
    </source>
</reference>
<dbReference type="InParanoid" id="A0A2K3DW37"/>
<dbReference type="GO" id="GO:0000139">
    <property type="term" value="C:Golgi membrane"/>
    <property type="evidence" value="ECO:0007669"/>
    <property type="project" value="UniProtKB-SubCell"/>
</dbReference>
<evidence type="ECO:0000256" key="3">
    <source>
        <dbReference type="ARBA" id="ARBA00023034"/>
    </source>
</evidence>
<evidence type="ECO:0000256" key="5">
    <source>
        <dbReference type="SAM" id="SignalP"/>
    </source>
</evidence>
<dbReference type="SMART" id="SM00181">
    <property type="entry name" value="EGF"/>
    <property type="match status" value="2"/>
</dbReference>
<dbReference type="PaxDb" id="3055-EDP00187"/>
<evidence type="ECO:0000256" key="1">
    <source>
        <dbReference type="ARBA" id="ARBA00004323"/>
    </source>
</evidence>
<comment type="subcellular location">
    <subcellularLocation>
        <location evidence="1">Golgi apparatus membrane</location>
        <topology evidence="1">Single-pass type II membrane protein</topology>
    </subcellularLocation>
</comment>
<dbReference type="EMBL" id="CM008964">
    <property type="protein sequence ID" value="PNW84744.1"/>
    <property type="molecule type" value="Genomic_DNA"/>
</dbReference>
<evidence type="ECO:0000256" key="4">
    <source>
        <dbReference type="PROSITE-ProRule" id="PRU00076"/>
    </source>
</evidence>
<dbReference type="InterPro" id="IPR040911">
    <property type="entry name" value="Exostosin_GT47"/>
</dbReference>
<dbReference type="AlphaFoldDB" id="A0A2K3DW37"/>
<dbReference type="PROSITE" id="PS01186">
    <property type="entry name" value="EGF_2"/>
    <property type="match status" value="1"/>
</dbReference>
<keyword evidence="3" id="KW-0333">Golgi apparatus</keyword>
<feature type="disulfide bond" evidence="4">
    <location>
        <begin position="83"/>
        <end position="92"/>
    </location>
</feature>
<keyword evidence="8" id="KW-1185">Reference proteome</keyword>
<accession>A0A2K3DW37</accession>
<name>A0A2K3DW37_CHLRE</name>
<dbReference type="GO" id="GO:0016757">
    <property type="term" value="F:glycosyltransferase activity"/>
    <property type="evidence" value="ECO:0007669"/>
    <property type="project" value="InterPro"/>
</dbReference>
<gene>
    <name evidence="7" type="ORF">CHLRE_03g157000v5</name>
</gene>
<keyword evidence="5" id="KW-0732">Signal</keyword>
<organism evidence="7 8">
    <name type="scientific">Chlamydomonas reinhardtii</name>
    <name type="common">Chlamydomonas smithii</name>
    <dbReference type="NCBI Taxonomy" id="3055"/>
    <lineage>
        <taxon>Eukaryota</taxon>
        <taxon>Viridiplantae</taxon>
        <taxon>Chlorophyta</taxon>
        <taxon>core chlorophytes</taxon>
        <taxon>Chlorophyceae</taxon>
        <taxon>CS clade</taxon>
        <taxon>Chlamydomonadales</taxon>
        <taxon>Chlamydomonadaceae</taxon>
        <taxon>Chlamydomonas</taxon>
    </lineage>
</organism>
<evidence type="ECO:0000313" key="8">
    <source>
        <dbReference type="Proteomes" id="UP000006906"/>
    </source>
</evidence>
<evidence type="ECO:0000256" key="2">
    <source>
        <dbReference type="ARBA" id="ARBA00010271"/>
    </source>
</evidence>
<dbReference type="PROSITE" id="PS50026">
    <property type="entry name" value="EGF_3"/>
    <property type="match status" value="1"/>
</dbReference>
<feature type="domain" description="EGF-like" evidence="6">
    <location>
        <begin position="60"/>
        <end position="93"/>
    </location>
</feature>
<dbReference type="InterPro" id="IPR004263">
    <property type="entry name" value="Exostosin"/>
</dbReference>
<dbReference type="Gene3D" id="2.10.25.10">
    <property type="entry name" value="Laminin"/>
    <property type="match status" value="1"/>
</dbReference>
<dbReference type="KEGG" id="cre:CHLRE_03g157000v5"/>
<dbReference type="OMA" id="YCNVTDP"/>
<dbReference type="Gramene" id="PNW84744">
    <property type="protein sequence ID" value="PNW84744"/>
    <property type="gene ID" value="CHLRE_03g157000v5"/>
</dbReference>
<evidence type="ECO:0000259" key="6">
    <source>
        <dbReference type="PROSITE" id="PS50026"/>
    </source>
</evidence>
<dbReference type="Pfam" id="PF03016">
    <property type="entry name" value="Exostosin_GT47"/>
    <property type="match status" value="1"/>
</dbReference>
<protein>
    <recommendedName>
        <fullName evidence="6">EGF-like domain-containing protein</fullName>
    </recommendedName>
</protein>
<keyword evidence="4" id="KW-0245">EGF-like domain</keyword>
<dbReference type="RefSeq" id="XP_042925745.1">
    <property type="nucleotide sequence ID" value="XM_043060616.1"/>
</dbReference>
<dbReference type="Pfam" id="PF23106">
    <property type="entry name" value="EGF_Teneurin"/>
    <property type="match status" value="1"/>
</dbReference>
<dbReference type="PANTHER" id="PTHR11062:SF268">
    <property type="entry name" value="FAMILY PROTEIN, PUTATIVE, EXPRESSED-RELATED"/>
    <property type="match status" value="1"/>
</dbReference>
<feature type="disulfide bond" evidence="4">
    <location>
        <begin position="64"/>
        <end position="74"/>
    </location>
</feature>
<evidence type="ECO:0000313" key="7">
    <source>
        <dbReference type="EMBL" id="PNW84744.1"/>
    </source>
</evidence>
<proteinExistence type="inferred from homology"/>
<sequence>MAYATTLVCYALIIVTLIALIQESWAGVDPAKQRCAFTRGTWCTNYAQQELVPWRPAPRGSKECEGGCNNVGRCNYDTGLCDCPAGWTGAGCKTPQKRPCTHMQRKGDAGENATEPYSHIGPDGRDLDWTNVPFPQYYSRCGGICDDEVAICYCDGPMGRIPAPPGSPPGTPPLQVGRPLMTMAHAPKTTWDGRKAFGEVDYKLVYGPKGYCNVTDPEWVPNCGMDGLAGRTCDSPMEMFCPGSCAGHGRCYLGFCVCDEGYYGHDCARRKAGMPLLPSRIPTTPWLAEVVREPPSALEPPPAPTRRRPLIYVYDLEPMYQSKILQYRVTPRWCVHRWHVWPANHTEWTDLWVYAMDTLLHESLLGSPHRTFDPEEADFFYVPHQASCLPFPIGAWADFPWFPDAGGPRTRQMLNLVIDTVQWINATFPFWQRRGGRDHIFTFTHDEGACWAPNIVNNSIWLTHWGRTELNHTSNTAYLLDKYDRDTPTILQPDGFVHLFKGHPCYNPEKDLVIPAFKAPGHYASSGLVGAPTRERDLLFFFRGDVGKRRQPNYSRGVRQAIYRAAKAGDWAAKHKFYIGGHDDVKGEYSDMLSRAKFCLVAPGDGWSARMEDAVLHGCIPVIIADGVHAVFESILDIDGFGLRIPQEQVPRILDILLAVPPRAIRSKQAHLGRVWQRFRYASIPGLSDELKRMQLHNQPRLQAEAMALANITAAAEAGGAAAAAPKLPLPRPFAGDPTEDDAFDTIMQWLYSRIPHTRG</sequence>
<dbReference type="ExpressionAtlas" id="A0A2K3DW37">
    <property type="expression patterns" value="baseline"/>
</dbReference>
<dbReference type="PANTHER" id="PTHR11062">
    <property type="entry name" value="EXOSTOSIN HEPARAN SULFATE GLYCOSYLTRANSFERASE -RELATED"/>
    <property type="match status" value="1"/>
</dbReference>
<comment type="caution">
    <text evidence="4">Lacks conserved residue(s) required for the propagation of feature annotation.</text>
</comment>
<keyword evidence="4" id="KW-1015">Disulfide bond</keyword>
<dbReference type="GeneID" id="5723048"/>
<dbReference type="InterPro" id="IPR000742">
    <property type="entry name" value="EGF"/>
</dbReference>